<gene>
    <name evidence="1" type="ORF">WKI67_03170</name>
</gene>
<reference evidence="1" key="1">
    <citation type="submission" date="2024-03" db="EMBL/GenBank/DDBJ databases">
        <title>Novel Streptomyces species of biotechnological and ecological value are a feature of Machair soil.</title>
        <authorList>
            <person name="Prole J.R."/>
            <person name="Goodfellow M."/>
            <person name="Allenby N."/>
            <person name="Ward A.C."/>
        </authorList>
    </citation>
    <scope>NUCLEOTIDE SEQUENCE</scope>
    <source>
        <strain evidence="1">MS2.AVA.5</strain>
    </source>
</reference>
<name>A0ACC6PLS9_9ACTN</name>
<comment type="caution">
    <text evidence="1">The sequence shown here is derived from an EMBL/GenBank/DDBJ whole genome shotgun (WGS) entry which is preliminary data.</text>
</comment>
<evidence type="ECO:0000313" key="2">
    <source>
        <dbReference type="Proteomes" id="UP001377168"/>
    </source>
</evidence>
<organism evidence="1 2">
    <name type="scientific">Streptomyces achmelvichensis</name>
    <dbReference type="NCBI Taxonomy" id="3134111"/>
    <lineage>
        <taxon>Bacteria</taxon>
        <taxon>Bacillati</taxon>
        <taxon>Actinomycetota</taxon>
        <taxon>Actinomycetes</taxon>
        <taxon>Kitasatosporales</taxon>
        <taxon>Streptomycetaceae</taxon>
        <taxon>Streptomyces</taxon>
    </lineage>
</organism>
<proteinExistence type="predicted"/>
<dbReference type="EMBL" id="JBBKAJ010000018">
    <property type="protein sequence ID" value="MEJ8632438.1"/>
    <property type="molecule type" value="Genomic_DNA"/>
</dbReference>
<sequence length="89" mass="8994">MTAAAASPDLSKSTPETYTVGSAFAALVSTLIALAAAVLALVDLFANGLGQTLVHLALGLAVFGAVRLCVGVALDPYRPTEHDEPESSP</sequence>
<keyword evidence="2" id="KW-1185">Reference proteome</keyword>
<evidence type="ECO:0000313" key="1">
    <source>
        <dbReference type="EMBL" id="MEJ8632438.1"/>
    </source>
</evidence>
<protein>
    <submittedName>
        <fullName evidence="1">Uncharacterized protein</fullName>
    </submittedName>
</protein>
<accession>A0ACC6PLS9</accession>
<dbReference type="Proteomes" id="UP001377168">
    <property type="component" value="Unassembled WGS sequence"/>
</dbReference>